<dbReference type="PANTHER" id="PTHR11070">
    <property type="entry name" value="UVRD / RECB / PCRA DNA HELICASE FAMILY MEMBER"/>
    <property type="match status" value="1"/>
</dbReference>
<dbReference type="STRING" id="29563.SAMN02983006_00922"/>
<keyword evidence="12" id="KW-0540">Nuclease</keyword>
<keyword evidence="5" id="KW-0413">Isomerase</keyword>
<dbReference type="GO" id="GO:0016887">
    <property type="term" value="F:ATP hydrolysis activity"/>
    <property type="evidence" value="ECO:0007669"/>
    <property type="project" value="RHEA"/>
</dbReference>
<evidence type="ECO:0000256" key="3">
    <source>
        <dbReference type="ARBA" id="ARBA00022806"/>
    </source>
</evidence>
<feature type="binding site" evidence="9">
    <location>
        <begin position="7"/>
        <end position="14"/>
    </location>
    <ligand>
        <name>ATP</name>
        <dbReference type="ChEBI" id="CHEBI:30616"/>
    </ligand>
</feature>
<protein>
    <recommendedName>
        <fullName evidence="7">DNA 3'-5' helicase</fullName>
        <ecNumber evidence="7">5.6.2.4</ecNumber>
    </recommendedName>
</protein>
<comment type="catalytic activity">
    <reaction evidence="6">
        <text>Couples ATP hydrolysis with the unwinding of duplex DNA by translocating in the 3'-5' direction.</text>
        <dbReference type="EC" id="5.6.2.4"/>
    </reaction>
</comment>
<evidence type="ECO:0000259" key="10">
    <source>
        <dbReference type="PROSITE" id="PS51198"/>
    </source>
</evidence>
<feature type="domain" description="UvrD-like helicase C-terminal" evidence="11">
    <location>
        <begin position="440"/>
        <end position="727"/>
    </location>
</feature>
<dbReference type="InterPro" id="IPR000212">
    <property type="entry name" value="DNA_helicase_UvrD/REP"/>
</dbReference>
<sequence>MKKVIKASAGTGKTYRLALEYLAALLKRIDFTEIIVMTFTKKATAEIKQRIFNQLKIIINDKPEKDNLLTSLKEVYPELKVDTKLLSRVYKKMLLNEEEIKIYTIDAFTNQIFKRGIAPYLAIYNYQIIDDSQNEEIIEDVLKIILNNQTYYKKMQDFLAANPARDLKKYLDFIQQIVNNSWQFLLLKSQSKAELVADNDLVELFEKSYHVLEKVAELREEELTAAYFVKAGRTFFENYSDLETKTEKQEFLYQRRNYLLQESYWSGNKLRAKKTADLKEKLQAEYDLFRRQLAREIYNREVIPAEKDIIDFAELILNIYENIKFKRALFTHADISNYTFKYLNDEAIALVKDGQVSDYLLDLLGGDYQTLLIDEFQDTSILQWKILQPLIKRAAIFIAVGDEKQSIYGWRGGEKNLFANLDKIIGAETERLNCCYRSDQQIIELLNNFFAEIEQDWEYHPVKANSTESGLTKVLYGGDSAYYNTATKKFAALTEEKQVNIKQLNSYIKSDLAAEIAVDIKENYADDYGRVSILARTAKELNTIANCLAQSDIPYILENRASILEAQLPAALVSLLKFIAYRDFYQLLKFLRSDLIRINNQQLKLILQHKVELEYYLNSSLAAVELPSAIQDNIVLNSLFTEIKSLFELDYRALITYLYQKTELIELATDGLALKNLYTFFVILNSFDSLKNVLNYLAENKDSEELKQTRVENKDAVTLMTIHQAKGLSLPVEYFYWNPGRRSGNNQSSLNFYLEFDEKYDQLTNYLLIQDQYLPILDWLDYDFKDQAEKKAELEEVNNLYVALSRVEKELHIFIEAPRTIKPDQQLMWSGSNYDYYEKMLLKATGVKNLLELITPWQKGSIVKVESEKFTQPQPLIDLNKYLSQTAANQSLLQQQQEEKYRFFRAKNNELELSEKRLSGLALHYYLENIKYNQPAEKITARKLVNNKYGNLLGKEKINSLIEQGERFISSNKDLFEQDKQIFTEYLLKEKTAQSVKKYRIDRLIVDQFQQKIKIIDYKSGSYRDPEQLLKYKKLLQNQLDQNWEIETEFLNI</sequence>
<keyword evidence="3 9" id="KW-0347">Helicase</keyword>
<dbReference type="PROSITE" id="PS51217">
    <property type="entry name" value="UVRD_HELICASE_CTER"/>
    <property type="match status" value="1"/>
</dbReference>
<dbReference type="GO" id="GO:0043138">
    <property type="term" value="F:3'-5' DNA helicase activity"/>
    <property type="evidence" value="ECO:0007669"/>
    <property type="project" value="UniProtKB-EC"/>
</dbReference>
<dbReference type="AlphaFoldDB" id="A0A1I4GZT6"/>
<evidence type="ECO:0000259" key="11">
    <source>
        <dbReference type="PROSITE" id="PS51217"/>
    </source>
</evidence>
<evidence type="ECO:0000256" key="1">
    <source>
        <dbReference type="ARBA" id="ARBA00022741"/>
    </source>
</evidence>
<dbReference type="Pfam" id="PF13361">
    <property type="entry name" value="UvrD_C"/>
    <property type="match status" value="1"/>
</dbReference>
<evidence type="ECO:0000256" key="7">
    <source>
        <dbReference type="ARBA" id="ARBA00034808"/>
    </source>
</evidence>
<dbReference type="GO" id="GO:0005829">
    <property type="term" value="C:cytosol"/>
    <property type="evidence" value="ECO:0007669"/>
    <property type="project" value="TreeGrafter"/>
</dbReference>
<dbReference type="EMBL" id="FOTI01000009">
    <property type="protein sequence ID" value="SFL35558.1"/>
    <property type="molecule type" value="Genomic_DNA"/>
</dbReference>
<dbReference type="InterPro" id="IPR014017">
    <property type="entry name" value="DNA_helicase_UvrD-like_C"/>
</dbReference>
<evidence type="ECO:0000313" key="12">
    <source>
        <dbReference type="EMBL" id="SFL35558.1"/>
    </source>
</evidence>
<keyword evidence="2 9" id="KW-0378">Hydrolase</keyword>
<dbReference type="GO" id="GO:0003677">
    <property type="term" value="F:DNA binding"/>
    <property type="evidence" value="ECO:0007669"/>
    <property type="project" value="InterPro"/>
</dbReference>
<comment type="catalytic activity">
    <reaction evidence="8">
        <text>ATP + H2O = ADP + phosphate + H(+)</text>
        <dbReference type="Rhea" id="RHEA:13065"/>
        <dbReference type="ChEBI" id="CHEBI:15377"/>
        <dbReference type="ChEBI" id="CHEBI:15378"/>
        <dbReference type="ChEBI" id="CHEBI:30616"/>
        <dbReference type="ChEBI" id="CHEBI:43474"/>
        <dbReference type="ChEBI" id="CHEBI:456216"/>
        <dbReference type="EC" id="5.6.2.4"/>
    </reaction>
</comment>
<dbReference type="PROSITE" id="PS51198">
    <property type="entry name" value="UVRD_HELICASE_ATP_BIND"/>
    <property type="match status" value="1"/>
</dbReference>
<keyword evidence="13" id="KW-1185">Reference proteome</keyword>
<name>A0A1I4GZT6_9FIRM</name>
<evidence type="ECO:0000256" key="6">
    <source>
        <dbReference type="ARBA" id="ARBA00034617"/>
    </source>
</evidence>
<dbReference type="EC" id="5.6.2.4" evidence="7"/>
<organism evidence="12 13">
    <name type="scientific">Halanaerobium salsuginis</name>
    <dbReference type="NCBI Taxonomy" id="29563"/>
    <lineage>
        <taxon>Bacteria</taxon>
        <taxon>Bacillati</taxon>
        <taxon>Bacillota</taxon>
        <taxon>Clostridia</taxon>
        <taxon>Halanaerobiales</taxon>
        <taxon>Halanaerobiaceae</taxon>
        <taxon>Halanaerobium</taxon>
    </lineage>
</organism>
<dbReference type="Gene3D" id="3.40.50.300">
    <property type="entry name" value="P-loop containing nucleotide triphosphate hydrolases"/>
    <property type="match status" value="4"/>
</dbReference>
<evidence type="ECO:0000256" key="5">
    <source>
        <dbReference type="ARBA" id="ARBA00023235"/>
    </source>
</evidence>
<evidence type="ECO:0000256" key="9">
    <source>
        <dbReference type="PROSITE-ProRule" id="PRU00560"/>
    </source>
</evidence>
<reference evidence="12 13" key="1">
    <citation type="submission" date="2016-10" db="EMBL/GenBank/DDBJ databases">
        <authorList>
            <person name="de Groot N.N."/>
        </authorList>
    </citation>
    <scope>NUCLEOTIDE SEQUENCE [LARGE SCALE GENOMIC DNA]</scope>
    <source>
        <strain evidence="12 13">ATCC 51327</strain>
    </source>
</reference>
<dbReference type="OrthoDB" id="9810135at2"/>
<keyword evidence="4 9" id="KW-0067">ATP-binding</keyword>
<evidence type="ECO:0000256" key="4">
    <source>
        <dbReference type="ARBA" id="ARBA00022840"/>
    </source>
</evidence>
<dbReference type="InterPro" id="IPR027417">
    <property type="entry name" value="P-loop_NTPase"/>
</dbReference>
<dbReference type="GO" id="GO:0004527">
    <property type="term" value="F:exonuclease activity"/>
    <property type="evidence" value="ECO:0007669"/>
    <property type="project" value="UniProtKB-KW"/>
</dbReference>
<evidence type="ECO:0000313" key="13">
    <source>
        <dbReference type="Proteomes" id="UP000199006"/>
    </source>
</evidence>
<feature type="domain" description="UvrD-like helicase ATP-binding" evidence="10">
    <location>
        <begin position="1"/>
        <end position="439"/>
    </location>
</feature>
<dbReference type="Pfam" id="PF00580">
    <property type="entry name" value="UvrD-helicase"/>
    <property type="match status" value="1"/>
</dbReference>
<dbReference type="GO" id="GO:0005524">
    <property type="term" value="F:ATP binding"/>
    <property type="evidence" value="ECO:0007669"/>
    <property type="project" value="UniProtKB-UniRule"/>
</dbReference>
<dbReference type="RefSeq" id="WP_089860404.1">
    <property type="nucleotide sequence ID" value="NZ_FOTI01000009.1"/>
</dbReference>
<gene>
    <name evidence="12" type="ORF">SAMN02983006_00922</name>
</gene>
<dbReference type="Proteomes" id="UP000199006">
    <property type="component" value="Unassembled WGS sequence"/>
</dbReference>
<dbReference type="SUPFAM" id="SSF52540">
    <property type="entry name" value="P-loop containing nucleoside triphosphate hydrolases"/>
    <property type="match status" value="1"/>
</dbReference>
<dbReference type="GO" id="GO:0000725">
    <property type="term" value="P:recombinational repair"/>
    <property type="evidence" value="ECO:0007669"/>
    <property type="project" value="TreeGrafter"/>
</dbReference>
<dbReference type="PANTHER" id="PTHR11070:SF67">
    <property type="entry name" value="DNA 3'-5' HELICASE"/>
    <property type="match status" value="1"/>
</dbReference>
<proteinExistence type="predicted"/>
<accession>A0A1I4GZT6</accession>
<dbReference type="InterPro" id="IPR014016">
    <property type="entry name" value="UvrD-like_ATP-bd"/>
</dbReference>
<evidence type="ECO:0000256" key="8">
    <source>
        <dbReference type="ARBA" id="ARBA00048988"/>
    </source>
</evidence>
<evidence type="ECO:0000256" key="2">
    <source>
        <dbReference type="ARBA" id="ARBA00022801"/>
    </source>
</evidence>
<keyword evidence="1 9" id="KW-0547">Nucleotide-binding</keyword>
<keyword evidence="12" id="KW-0269">Exonuclease</keyword>